<evidence type="ECO:0000313" key="2">
    <source>
        <dbReference type="EMBL" id="TNN86375.1"/>
    </source>
</evidence>
<dbReference type="EMBL" id="SRLO01000016">
    <property type="protein sequence ID" value="TNN86375.1"/>
    <property type="molecule type" value="Genomic_DNA"/>
</dbReference>
<evidence type="ECO:0000256" key="1">
    <source>
        <dbReference type="SAM" id="MobiDB-lite"/>
    </source>
</evidence>
<gene>
    <name evidence="2" type="ORF">EYF80_003460</name>
</gene>
<feature type="region of interest" description="Disordered" evidence="1">
    <location>
        <begin position="1"/>
        <end position="29"/>
    </location>
</feature>
<protein>
    <submittedName>
        <fullName evidence="2">Uncharacterized protein</fullName>
    </submittedName>
</protein>
<keyword evidence="3" id="KW-1185">Reference proteome</keyword>
<sequence>MRDEIEGMEEVKDKRREGETEKVERKEESVAGGLGAIRLHFEKVETALAMPNTQIRFGCSDSDCLPSLNINLPRNFTLRSNRSNRRTTERQNGSKEEGGGGVIGGSKRNGGEGGKGIVLEVRLREVENKWGGKAPAYWAAEPDFKTGIMPMFCMFRLIYFKSPILYAPRNCGLRTDEAAGRRTAEECADSSGQSSKAGGERRVSRHVGVRSALCCVLSKLKGGFPTNAVSPATLEPNVGPPGTQVLEGMQPEEELMSSLDGGGLFPVLKCQSMFMWSMRRVARQLLSLTRTNLAKPKAYNEVQK</sequence>
<dbReference type="Proteomes" id="UP000314294">
    <property type="component" value="Unassembled WGS sequence"/>
</dbReference>
<feature type="compositionally biased region" description="Gly residues" evidence="1">
    <location>
        <begin position="99"/>
        <end position="111"/>
    </location>
</feature>
<feature type="region of interest" description="Disordered" evidence="1">
    <location>
        <begin position="79"/>
        <end position="111"/>
    </location>
</feature>
<feature type="compositionally biased region" description="Basic and acidic residues" evidence="1">
    <location>
        <begin position="86"/>
        <end position="98"/>
    </location>
</feature>
<comment type="caution">
    <text evidence="2">The sequence shown here is derived from an EMBL/GenBank/DDBJ whole genome shotgun (WGS) entry which is preliminary data.</text>
</comment>
<proteinExistence type="predicted"/>
<evidence type="ECO:0000313" key="3">
    <source>
        <dbReference type="Proteomes" id="UP000314294"/>
    </source>
</evidence>
<dbReference type="AlphaFoldDB" id="A0A4Z2J7Q4"/>
<name>A0A4Z2J7Q4_9TELE</name>
<organism evidence="2 3">
    <name type="scientific">Liparis tanakae</name>
    <name type="common">Tanaka's snailfish</name>
    <dbReference type="NCBI Taxonomy" id="230148"/>
    <lineage>
        <taxon>Eukaryota</taxon>
        <taxon>Metazoa</taxon>
        <taxon>Chordata</taxon>
        <taxon>Craniata</taxon>
        <taxon>Vertebrata</taxon>
        <taxon>Euteleostomi</taxon>
        <taxon>Actinopterygii</taxon>
        <taxon>Neopterygii</taxon>
        <taxon>Teleostei</taxon>
        <taxon>Neoteleostei</taxon>
        <taxon>Acanthomorphata</taxon>
        <taxon>Eupercaria</taxon>
        <taxon>Perciformes</taxon>
        <taxon>Cottioidei</taxon>
        <taxon>Cottales</taxon>
        <taxon>Liparidae</taxon>
        <taxon>Liparis</taxon>
    </lineage>
</organism>
<reference evidence="2 3" key="1">
    <citation type="submission" date="2019-03" db="EMBL/GenBank/DDBJ databases">
        <title>First draft genome of Liparis tanakae, snailfish: a comprehensive survey of snailfish specific genes.</title>
        <authorList>
            <person name="Kim W."/>
            <person name="Song I."/>
            <person name="Jeong J.-H."/>
            <person name="Kim D."/>
            <person name="Kim S."/>
            <person name="Ryu S."/>
            <person name="Song J.Y."/>
            <person name="Lee S.K."/>
        </authorList>
    </citation>
    <scope>NUCLEOTIDE SEQUENCE [LARGE SCALE GENOMIC DNA]</scope>
    <source>
        <tissue evidence="2">Muscle</tissue>
    </source>
</reference>
<accession>A0A4Z2J7Q4</accession>